<dbReference type="GO" id="GO:0001707">
    <property type="term" value="P:mesoderm formation"/>
    <property type="evidence" value="ECO:0007669"/>
    <property type="project" value="TreeGrafter"/>
</dbReference>
<dbReference type="InterPro" id="IPR046360">
    <property type="entry name" value="T-box_DNA-bd"/>
</dbReference>
<accession>A0AAD3NHC8</accession>
<dbReference type="PANTHER" id="PTHR11267:SF114">
    <property type="entry name" value="T-BOX TRANSCRIPTION FACTOR TBX19"/>
    <property type="match status" value="1"/>
</dbReference>
<feature type="domain" description="T-box" evidence="7">
    <location>
        <begin position="45"/>
        <end position="122"/>
    </location>
</feature>
<dbReference type="GO" id="GO:0045893">
    <property type="term" value="P:positive regulation of DNA-templated transcription"/>
    <property type="evidence" value="ECO:0007669"/>
    <property type="project" value="InterPro"/>
</dbReference>
<dbReference type="PRINTS" id="PR00937">
    <property type="entry name" value="TBOX"/>
</dbReference>
<name>A0AAD3NHC8_LATJO</name>
<evidence type="ECO:0000259" key="7">
    <source>
        <dbReference type="PROSITE" id="PS50252"/>
    </source>
</evidence>
<dbReference type="GO" id="GO:0000978">
    <property type="term" value="F:RNA polymerase II cis-regulatory region sequence-specific DNA binding"/>
    <property type="evidence" value="ECO:0007669"/>
    <property type="project" value="InterPro"/>
</dbReference>
<dbReference type="PANTHER" id="PTHR11267">
    <property type="entry name" value="T-BOX PROTEIN-RELATED"/>
    <property type="match status" value="1"/>
</dbReference>
<feature type="compositionally biased region" description="Basic and acidic residues" evidence="6">
    <location>
        <begin position="14"/>
        <end position="30"/>
    </location>
</feature>
<keyword evidence="1" id="KW-0805">Transcription regulation</keyword>
<dbReference type="GO" id="GO:0005634">
    <property type="term" value="C:nucleus"/>
    <property type="evidence" value="ECO:0007669"/>
    <property type="project" value="UniProtKB-SubCell"/>
</dbReference>
<evidence type="ECO:0000256" key="1">
    <source>
        <dbReference type="ARBA" id="ARBA00023015"/>
    </source>
</evidence>
<keyword evidence="4 5" id="KW-0539">Nucleus</keyword>
<evidence type="ECO:0000256" key="3">
    <source>
        <dbReference type="ARBA" id="ARBA00023163"/>
    </source>
</evidence>
<gene>
    <name evidence="8" type="ORF">AKAME5_002434300</name>
</gene>
<feature type="non-terminal residue" evidence="8">
    <location>
        <position position="141"/>
    </location>
</feature>
<dbReference type="Proteomes" id="UP001279410">
    <property type="component" value="Unassembled WGS sequence"/>
</dbReference>
<sequence length="141" mass="15625">PRGGRTLHVTAAERGGERAAGRQGEGRPDGEGAEGDAGGRRAVEEVSAHHQRDDRHQERTIMLNSLHKYEPQLHIVCVGSRHRLVSNVSFRETQFIAVTAYQNEEITALKIKYNPFAKAFLDAKERNPGGRSLPESSESRV</sequence>
<feature type="region of interest" description="Disordered" evidence="6">
    <location>
        <begin position="1"/>
        <end position="56"/>
    </location>
</feature>
<evidence type="ECO:0000256" key="6">
    <source>
        <dbReference type="SAM" id="MobiDB-lite"/>
    </source>
</evidence>
<comment type="caution">
    <text evidence="5">Lacks conserved residue(s) required for the propagation of feature annotation.</text>
</comment>
<comment type="subcellular location">
    <subcellularLocation>
        <location evidence="5">Nucleus</location>
    </subcellularLocation>
</comment>
<evidence type="ECO:0000313" key="9">
    <source>
        <dbReference type="Proteomes" id="UP001279410"/>
    </source>
</evidence>
<feature type="non-terminal residue" evidence="8">
    <location>
        <position position="1"/>
    </location>
</feature>
<reference evidence="8" key="1">
    <citation type="submission" date="2022-08" db="EMBL/GenBank/DDBJ databases">
        <title>Genome sequencing of akame (Lates japonicus).</title>
        <authorList>
            <person name="Hashiguchi Y."/>
            <person name="Takahashi H."/>
        </authorList>
    </citation>
    <scope>NUCLEOTIDE SEQUENCE</scope>
    <source>
        <strain evidence="8">Kochi</strain>
    </source>
</reference>
<dbReference type="InterPro" id="IPR008967">
    <property type="entry name" value="p53-like_TF_DNA-bd_sf"/>
</dbReference>
<dbReference type="Pfam" id="PF00907">
    <property type="entry name" value="T-box"/>
    <property type="match status" value="1"/>
</dbReference>
<dbReference type="EMBL" id="BRZM01001358">
    <property type="protein sequence ID" value="GLD73018.1"/>
    <property type="molecule type" value="Genomic_DNA"/>
</dbReference>
<organism evidence="8 9">
    <name type="scientific">Lates japonicus</name>
    <name type="common">Japanese lates</name>
    <dbReference type="NCBI Taxonomy" id="270547"/>
    <lineage>
        <taxon>Eukaryota</taxon>
        <taxon>Metazoa</taxon>
        <taxon>Chordata</taxon>
        <taxon>Craniata</taxon>
        <taxon>Vertebrata</taxon>
        <taxon>Euteleostomi</taxon>
        <taxon>Actinopterygii</taxon>
        <taxon>Neopterygii</taxon>
        <taxon>Teleostei</taxon>
        <taxon>Neoteleostei</taxon>
        <taxon>Acanthomorphata</taxon>
        <taxon>Carangaria</taxon>
        <taxon>Carangaria incertae sedis</taxon>
        <taxon>Centropomidae</taxon>
        <taxon>Lates</taxon>
    </lineage>
</organism>
<dbReference type="PROSITE" id="PS50252">
    <property type="entry name" value="TBOX_3"/>
    <property type="match status" value="1"/>
</dbReference>
<keyword evidence="3" id="KW-0804">Transcription</keyword>
<dbReference type="SMART" id="SM00425">
    <property type="entry name" value="TBOX"/>
    <property type="match status" value="1"/>
</dbReference>
<protein>
    <submittedName>
        <fullName evidence="8">T-box transcription factor TBX19</fullName>
    </submittedName>
</protein>
<comment type="caution">
    <text evidence="8">The sequence shown here is derived from an EMBL/GenBank/DDBJ whole genome shotgun (WGS) entry which is preliminary data.</text>
</comment>
<dbReference type="InterPro" id="IPR036960">
    <property type="entry name" value="T-box_sf"/>
</dbReference>
<dbReference type="SUPFAM" id="SSF49417">
    <property type="entry name" value="p53-like transcription factors"/>
    <property type="match status" value="1"/>
</dbReference>
<dbReference type="InterPro" id="IPR002070">
    <property type="entry name" value="TF_Brachyury"/>
</dbReference>
<dbReference type="PRINTS" id="PR00938">
    <property type="entry name" value="BRACHYURY"/>
</dbReference>
<keyword evidence="2 5" id="KW-0238">DNA-binding</keyword>
<evidence type="ECO:0000256" key="4">
    <source>
        <dbReference type="ARBA" id="ARBA00023242"/>
    </source>
</evidence>
<evidence type="ECO:0000313" key="8">
    <source>
        <dbReference type="EMBL" id="GLD73018.1"/>
    </source>
</evidence>
<feature type="compositionally biased region" description="Basic and acidic residues" evidence="6">
    <location>
        <begin position="37"/>
        <end position="56"/>
    </location>
</feature>
<evidence type="ECO:0000256" key="5">
    <source>
        <dbReference type="PROSITE-ProRule" id="PRU00201"/>
    </source>
</evidence>
<keyword evidence="9" id="KW-1185">Reference proteome</keyword>
<proteinExistence type="predicted"/>
<dbReference type="AlphaFoldDB" id="A0AAD3NHC8"/>
<dbReference type="GO" id="GO:0000981">
    <property type="term" value="F:DNA-binding transcription factor activity, RNA polymerase II-specific"/>
    <property type="evidence" value="ECO:0007669"/>
    <property type="project" value="TreeGrafter"/>
</dbReference>
<dbReference type="GO" id="GO:0003007">
    <property type="term" value="P:heart morphogenesis"/>
    <property type="evidence" value="ECO:0007669"/>
    <property type="project" value="TreeGrafter"/>
</dbReference>
<evidence type="ECO:0000256" key="2">
    <source>
        <dbReference type="ARBA" id="ARBA00023125"/>
    </source>
</evidence>
<dbReference type="Gene3D" id="2.60.40.820">
    <property type="entry name" value="Transcription factor, T-box"/>
    <property type="match status" value="1"/>
</dbReference>
<dbReference type="InterPro" id="IPR001699">
    <property type="entry name" value="TF_T-box"/>
</dbReference>
<dbReference type="GO" id="GO:0000785">
    <property type="term" value="C:chromatin"/>
    <property type="evidence" value="ECO:0007669"/>
    <property type="project" value="TreeGrafter"/>
</dbReference>
<dbReference type="GO" id="GO:0001708">
    <property type="term" value="P:cell fate specification"/>
    <property type="evidence" value="ECO:0007669"/>
    <property type="project" value="TreeGrafter"/>
</dbReference>